<proteinExistence type="predicted"/>
<dbReference type="Proteomes" id="UP000198406">
    <property type="component" value="Unassembled WGS sequence"/>
</dbReference>
<keyword evidence="4" id="KW-1185">Reference proteome</keyword>
<accession>A0A1Z5KN69</accession>
<dbReference type="OrthoDB" id="42617at2759"/>
<evidence type="ECO:0000313" key="4">
    <source>
        <dbReference type="Proteomes" id="UP000198406"/>
    </source>
</evidence>
<organism evidence="3 4">
    <name type="scientific">Fistulifera solaris</name>
    <name type="common">Oleaginous diatom</name>
    <dbReference type="NCBI Taxonomy" id="1519565"/>
    <lineage>
        <taxon>Eukaryota</taxon>
        <taxon>Sar</taxon>
        <taxon>Stramenopiles</taxon>
        <taxon>Ochrophyta</taxon>
        <taxon>Bacillariophyta</taxon>
        <taxon>Bacillariophyceae</taxon>
        <taxon>Bacillariophycidae</taxon>
        <taxon>Naviculales</taxon>
        <taxon>Naviculaceae</taxon>
        <taxon>Fistulifera</taxon>
    </lineage>
</organism>
<keyword evidence="2" id="KW-0732">Signal</keyword>
<feature type="region of interest" description="Disordered" evidence="1">
    <location>
        <begin position="301"/>
        <end position="345"/>
    </location>
</feature>
<feature type="compositionally biased region" description="Basic residues" evidence="1">
    <location>
        <begin position="304"/>
        <end position="316"/>
    </location>
</feature>
<evidence type="ECO:0000256" key="2">
    <source>
        <dbReference type="SAM" id="SignalP"/>
    </source>
</evidence>
<feature type="chain" id="PRO_5013300893" evidence="2">
    <location>
        <begin position="19"/>
        <end position="459"/>
    </location>
</feature>
<evidence type="ECO:0000256" key="1">
    <source>
        <dbReference type="SAM" id="MobiDB-lite"/>
    </source>
</evidence>
<feature type="region of interest" description="Disordered" evidence="1">
    <location>
        <begin position="33"/>
        <end position="53"/>
    </location>
</feature>
<dbReference type="EMBL" id="BDSP01000259">
    <property type="protein sequence ID" value="GAX27607.1"/>
    <property type="molecule type" value="Genomic_DNA"/>
</dbReference>
<name>A0A1Z5KN69_FISSO</name>
<dbReference type="AlphaFoldDB" id="A0A1Z5KN69"/>
<reference evidence="3 4" key="1">
    <citation type="journal article" date="2015" name="Plant Cell">
        <title>Oil accumulation by the oleaginous diatom Fistulifera solaris as revealed by the genome and transcriptome.</title>
        <authorList>
            <person name="Tanaka T."/>
            <person name="Maeda Y."/>
            <person name="Veluchamy A."/>
            <person name="Tanaka M."/>
            <person name="Abida H."/>
            <person name="Marechal E."/>
            <person name="Bowler C."/>
            <person name="Muto M."/>
            <person name="Sunaga Y."/>
            <person name="Tanaka M."/>
            <person name="Yoshino T."/>
            <person name="Taniguchi T."/>
            <person name="Fukuda Y."/>
            <person name="Nemoto M."/>
            <person name="Matsumoto M."/>
            <person name="Wong P.S."/>
            <person name="Aburatani S."/>
            <person name="Fujibuchi W."/>
        </authorList>
    </citation>
    <scope>NUCLEOTIDE SEQUENCE [LARGE SCALE GENOMIC DNA]</scope>
    <source>
        <strain evidence="3 4">JPCC DA0580</strain>
    </source>
</reference>
<gene>
    <name evidence="3" type="ORF">FisN_13Hh304</name>
</gene>
<feature type="compositionally biased region" description="Basic and acidic residues" evidence="1">
    <location>
        <begin position="317"/>
        <end position="340"/>
    </location>
</feature>
<protein>
    <submittedName>
        <fullName evidence="3">Uncharacterized protein</fullName>
    </submittedName>
</protein>
<feature type="signal peptide" evidence="2">
    <location>
        <begin position="1"/>
        <end position="18"/>
    </location>
</feature>
<comment type="caution">
    <text evidence="3">The sequence shown here is derived from an EMBL/GenBank/DDBJ whole genome shotgun (WGS) entry which is preliminary data.</text>
</comment>
<sequence length="459" mass="51032">MTRLFFLFYFAFLQPSTGFQSIIATKPVQTRLQYQDDKHSEPSTQKPATLPTLPVMGPFLNQPSLMIGAEMTLQTPTPLQWQSLEESFYRHQQHLEADDSNSGISEAPLVAILDQTNDMSHPGSQGRYATIAAVVGVSSSSTGNIDAADDNAAFMESIAGNRAMIDTAKVRLVGVGRAVLKEFLYQVPTRLAQMDDEGHLLTSSEEDDDDEPPVNVIVAQFSLINDILSNPAVSPTHAVTKMGRLANQVEWLHQDRRNLVAGIKAAKVRLEKAADKKLLEFEDHDGLGLLFGEAVQEEFELEKPKKKSKTKKKKLRSPAEEKDRDSSNRLSKASDNKPDDMSSSLSIMENYGLGSSASSLTGLKEMTQVLLEKLAPYYSPQRCASEEHYYEVYSFVAVLATDPYVKSSDLSWSLRCVNTEQRLQRTYGWMAAHVGELKKEADRVSRALHECGEECTDLF</sequence>
<dbReference type="InParanoid" id="A0A1Z5KN69"/>
<evidence type="ECO:0000313" key="3">
    <source>
        <dbReference type="EMBL" id="GAX27607.1"/>
    </source>
</evidence>